<evidence type="ECO:0008006" key="3">
    <source>
        <dbReference type="Google" id="ProtNLM"/>
    </source>
</evidence>
<organism evidence="1 2">
    <name type="scientific">Caerostris darwini</name>
    <dbReference type="NCBI Taxonomy" id="1538125"/>
    <lineage>
        <taxon>Eukaryota</taxon>
        <taxon>Metazoa</taxon>
        <taxon>Ecdysozoa</taxon>
        <taxon>Arthropoda</taxon>
        <taxon>Chelicerata</taxon>
        <taxon>Arachnida</taxon>
        <taxon>Araneae</taxon>
        <taxon>Araneomorphae</taxon>
        <taxon>Entelegynae</taxon>
        <taxon>Araneoidea</taxon>
        <taxon>Araneidae</taxon>
        <taxon>Caerostris</taxon>
    </lineage>
</organism>
<dbReference type="Proteomes" id="UP001054837">
    <property type="component" value="Unassembled WGS sequence"/>
</dbReference>
<keyword evidence="2" id="KW-1185">Reference proteome</keyword>
<evidence type="ECO:0000313" key="2">
    <source>
        <dbReference type="Proteomes" id="UP001054837"/>
    </source>
</evidence>
<proteinExistence type="predicted"/>
<reference evidence="1 2" key="1">
    <citation type="submission" date="2021-06" db="EMBL/GenBank/DDBJ databases">
        <title>Caerostris darwini draft genome.</title>
        <authorList>
            <person name="Kono N."/>
            <person name="Arakawa K."/>
        </authorList>
    </citation>
    <scope>NUCLEOTIDE SEQUENCE [LARGE SCALE GENOMIC DNA]</scope>
</reference>
<dbReference type="AlphaFoldDB" id="A0AAV4RVB7"/>
<sequence>MKKYDADIIFLSLFFSFYLDNAIKSKFSQSLTIENININHPDKEYTKLEYFDFRLARSALFGDSSIFAKNIQPAESSPNVVRGKHLSVVDSNVLVSMALRDAFFVDEAWLRGLKRRGCVFYLPLQ</sequence>
<accession>A0AAV4RVB7</accession>
<comment type="caution">
    <text evidence="1">The sequence shown here is derived from an EMBL/GenBank/DDBJ whole genome shotgun (WGS) entry which is preliminary data.</text>
</comment>
<protein>
    <recommendedName>
        <fullName evidence="3">PIN domain-containing protein</fullName>
    </recommendedName>
</protein>
<gene>
    <name evidence="1" type="ORF">CDAR_266581</name>
</gene>
<dbReference type="EMBL" id="BPLQ01006662">
    <property type="protein sequence ID" value="GIY24326.1"/>
    <property type="molecule type" value="Genomic_DNA"/>
</dbReference>
<name>A0AAV4RVB7_9ARAC</name>
<evidence type="ECO:0000313" key="1">
    <source>
        <dbReference type="EMBL" id="GIY24326.1"/>
    </source>
</evidence>